<dbReference type="Proteomes" id="UP000095765">
    <property type="component" value="Unassembled WGS sequence"/>
</dbReference>
<accession>A0A174L7Z5</accession>
<reference evidence="2 3" key="1">
    <citation type="submission" date="2015-09" db="EMBL/GenBank/DDBJ databases">
        <authorList>
            <consortium name="Pathogen Informatics"/>
        </authorList>
    </citation>
    <scope>NUCLEOTIDE SEQUENCE [LARGE SCALE GENOMIC DNA]</scope>
    <source>
        <strain evidence="2 3">2789STDY5834939</strain>
    </source>
</reference>
<proteinExistence type="predicted"/>
<gene>
    <name evidence="2" type="ORF">ERS852551_00075</name>
</gene>
<feature type="region of interest" description="Disordered" evidence="1">
    <location>
        <begin position="1"/>
        <end position="20"/>
    </location>
</feature>
<dbReference type="AlphaFoldDB" id="A0A174L7Z5"/>
<evidence type="ECO:0000313" key="3">
    <source>
        <dbReference type="Proteomes" id="UP000095765"/>
    </source>
</evidence>
<dbReference type="EMBL" id="CZBE01000001">
    <property type="protein sequence ID" value="CUP20372.1"/>
    <property type="molecule type" value="Genomic_DNA"/>
</dbReference>
<organism evidence="2 3">
    <name type="scientific">Anaerotruncus colihominis</name>
    <dbReference type="NCBI Taxonomy" id="169435"/>
    <lineage>
        <taxon>Bacteria</taxon>
        <taxon>Bacillati</taxon>
        <taxon>Bacillota</taxon>
        <taxon>Clostridia</taxon>
        <taxon>Eubacteriales</taxon>
        <taxon>Oscillospiraceae</taxon>
        <taxon>Anaerotruncus</taxon>
    </lineage>
</organism>
<name>A0A174L7Z5_9FIRM</name>
<sequence>MTAHIQRPASAPGCRKPAAGPDHVAGQRIFRFIAFQPAEQSRERLGVALRHVACGRRLLNSSQICRRKVIRPRIQHCRRAGRRYTSHRGRFFRCGPLLRPYRRQYGRKQQKRRQQSRHFADTSVFYGLAQGYLPFNGSQEQAAFSTVCNKQPKIAEYTLAPPEFHYNAFKAKRPPLSKNSPVRGIFSSLARI</sequence>
<protein>
    <submittedName>
        <fullName evidence="2">Uncharacterized protein</fullName>
    </submittedName>
</protein>
<evidence type="ECO:0000256" key="1">
    <source>
        <dbReference type="SAM" id="MobiDB-lite"/>
    </source>
</evidence>
<evidence type="ECO:0000313" key="2">
    <source>
        <dbReference type="EMBL" id="CUP20372.1"/>
    </source>
</evidence>